<dbReference type="EMBL" id="LR536451">
    <property type="protein sequence ID" value="VFU16365.1"/>
    <property type="molecule type" value="Genomic_DNA"/>
</dbReference>
<name>A0A4U8Z6J3_METTU</name>
<dbReference type="AlphaFoldDB" id="A0A4U8Z6J3"/>
<evidence type="ECO:0000313" key="1">
    <source>
        <dbReference type="EMBL" id="VFU16365.1"/>
    </source>
</evidence>
<geneLocation type="plasmid" evidence="1 2">
    <name>2</name>
</geneLocation>
<gene>
    <name evidence="1" type="ORF">MTUNDRAET4_0071</name>
</gene>
<evidence type="ECO:0000313" key="2">
    <source>
        <dbReference type="Proteomes" id="UP000294360"/>
    </source>
</evidence>
<proteinExistence type="predicted"/>
<protein>
    <submittedName>
        <fullName evidence="1">Uncharacterized protein</fullName>
    </submittedName>
</protein>
<organism evidence="1 2">
    <name type="scientific">Methylocella tundrae</name>
    <dbReference type="NCBI Taxonomy" id="227605"/>
    <lineage>
        <taxon>Bacteria</taxon>
        <taxon>Pseudomonadati</taxon>
        <taxon>Pseudomonadota</taxon>
        <taxon>Alphaproteobacteria</taxon>
        <taxon>Hyphomicrobiales</taxon>
        <taxon>Beijerinckiaceae</taxon>
        <taxon>Methylocella</taxon>
    </lineage>
</organism>
<sequence length="40" mass="4650">MELPCRQAFRKMEEASQDLDPGFDLIARCPESGAHIFRRQ</sequence>
<accession>A0A4U8Z6J3</accession>
<reference evidence="1 2" key="1">
    <citation type="submission" date="2019-03" db="EMBL/GenBank/DDBJ databases">
        <authorList>
            <person name="Kox A.R. M."/>
        </authorList>
    </citation>
    <scope>NUCLEOTIDE SEQUENCE [LARGE SCALE GENOMIC DNA]</scope>
    <source>
        <strain evidence="1">MTUNDRAET4 annotated genome</strain>
        <plasmid evidence="2">2</plasmid>
    </source>
</reference>
<keyword evidence="1" id="KW-0614">Plasmid</keyword>
<dbReference type="Proteomes" id="UP000294360">
    <property type="component" value="Plasmid 2"/>
</dbReference>
<dbReference type="KEGG" id="mtun:MTUNDRAET4_0071.1"/>